<keyword evidence="4 7" id="KW-0812">Transmembrane</keyword>
<protein>
    <submittedName>
        <fullName evidence="9">Carbohydrate ABC transporter permease</fullName>
    </submittedName>
</protein>
<feature type="transmembrane region" description="Helical" evidence="7">
    <location>
        <begin position="158"/>
        <end position="177"/>
    </location>
</feature>
<dbReference type="GO" id="GO:0055085">
    <property type="term" value="P:transmembrane transport"/>
    <property type="evidence" value="ECO:0007669"/>
    <property type="project" value="InterPro"/>
</dbReference>
<name>A0A4V3AR85_9RHOB</name>
<dbReference type="GO" id="GO:0005886">
    <property type="term" value="C:plasma membrane"/>
    <property type="evidence" value="ECO:0007669"/>
    <property type="project" value="UniProtKB-SubCell"/>
</dbReference>
<evidence type="ECO:0000256" key="7">
    <source>
        <dbReference type="RuleBase" id="RU363032"/>
    </source>
</evidence>
<evidence type="ECO:0000313" key="9">
    <source>
        <dbReference type="EMBL" id="TDK45637.1"/>
    </source>
</evidence>
<evidence type="ECO:0000313" key="10">
    <source>
        <dbReference type="Proteomes" id="UP000295301"/>
    </source>
</evidence>
<dbReference type="PANTHER" id="PTHR32243:SF52">
    <property type="entry name" value="ABC TRANSPORTER PERMEASE PROTEIN"/>
    <property type="match status" value="1"/>
</dbReference>
<comment type="caution">
    <text evidence="9">The sequence shown here is derived from an EMBL/GenBank/DDBJ whole genome shotgun (WGS) entry which is preliminary data.</text>
</comment>
<organism evidence="9 10">
    <name type="scientific">Antarcticimicrobium luteum</name>
    <dbReference type="NCBI Taxonomy" id="2547397"/>
    <lineage>
        <taxon>Bacteria</taxon>
        <taxon>Pseudomonadati</taxon>
        <taxon>Pseudomonadota</taxon>
        <taxon>Alphaproteobacteria</taxon>
        <taxon>Rhodobacterales</taxon>
        <taxon>Paracoccaceae</taxon>
        <taxon>Antarcticimicrobium</taxon>
    </lineage>
</organism>
<feature type="domain" description="ABC transmembrane type-1" evidence="8">
    <location>
        <begin position="90"/>
        <end position="280"/>
    </location>
</feature>
<evidence type="ECO:0000259" key="8">
    <source>
        <dbReference type="PROSITE" id="PS50928"/>
    </source>
</evidence>
<comment type="similarity">
    <text evidence="7">Belongs to the binding-protein-dependent transport system permease family.</text>
</comment>
<evidence type="ECO:0000256" key="4">
    <source>
        <dbReference type="ARBA" id="ARBA00022692"/>
    </source>
</evidence>
<dbReference type="Gene3D" id="1.10.3720.10">
    <property type="entry name" value="MetI-like"/>
    <property type="match status" value="1"/>
</dbReference>
<dbReference type="CDD" id="cd06261">
    <property type="entry name" value="TM_PBP2"/>
    <property type="match status" value="1"/>
</dbReference>
<feature type="transmembrane region" description="Helical" evidence="7">
    <location>
        <begin position="203"/>
        <end position="227"/>
    </location>
</feature>
<evidence type="ECO:0000256" key="6">
    <source>
        <dbReference type="ARBA" id="ARBA00023136"/>
    </source>
</evidence>
<feature type="transmembrane region" description="Helical" evidence="7">
    <location>
        <begin position="127"/>
        <end position="152"/>
    </location>
</feature>
<dbReference type="RefSeq" id="WP_133360252.1">
    <property type="nucleotide sequence ID" value="NZ_SMUV01000068.1"/>
</dbReference>
<sequence>MVFWQRRTAATRGIERASMIRTVLAWAVALFVSFPFLYLATSGFKTEVEAPKMPPAFVPVPESLSGFPLAYTPTLENYKLILAGDFMPYFINSAIATLVSTLIVLLLATPAAYALTLPQTTGKRNVLFFLISTRFLPAVGVIIPIFLATRFLGLLDNVLALIILYTAMNLPIAVWMMRSFFQDLPADVLDAGRMDGAGTIQELILIALPMIKNGVLATAFLAIIFAWNEFLLALTLTTTKAATVPLYMISFMSAQGLWYAKMSAAGTLAALPVVILGWFGQKWLVRGLSMGAVK</sequence>
<evidence type="ECO:0000256" key="3">
    <source>
        <dbReference type="ARBA" id="ARBA00022475"/>
    </source>
</evidence>
<evidence type="ECO:0000256" key="5">
    <source>
        <dbReference type="ARBA" id="ARBA00022989"/>
    </source>
</evidence>
<dbReference type="EMBL" id="SMUV01000068">
    <property type="protein sequence ID" value="TDK45637.1"/>
    <property type="molecule type" value="Genomic_DNA"/>
</dbReference>
<dbReference type="PANTHER" id="PTHR32243">
    <property type="entry name" value="MALTOSE TRANSPORT SYSTEM PERMEASE-RELATED"/>
    <property type="match status" value="1"/>
</dbReference>
<keyword evidence="6 7" id="KW-0472">Membrane</keyword>
<evidence type="ECO:0000256" key="1">
    <source>
        <dbReference type="ARBA" id="ARBA00004651"/>
    </source>
</evidence>
<dbReference type="InterPro" id="IPR050901">
    <property type="entry name" value="BP-dep_ABC_trans_perm"/>
</dbReference>
<reference evidence="9 10" key="1">
    <citation type="submission" date="2019-03" db="EMBL/GenBank/DDBJ databases">
        <title>Ruegeria lutea sp. nov., a novel strain, isolated from marine sediment, the Masan Bay, South Korea.</title>
        <authorList>
            <person name="Kim J."/>
            <person name="Kim D.-Y."/>
            <person name="Lee S.-S."/>
        </authorList>
    </citation>
    <scope>NUCLEOTIDE SEQUENCE [LARGE SCALE GENOMIC DNA]</scope>
    <source>
        <strain evidence="9 10">318-1</strain>
    </source>
</reference>
<dbReference type="OrthoDB" id="9815445at2"/>
<evidence type="ECO:0000256" key="2">
    <source>
        <dbReference type="ARBA" id="ARBA00022448"/>
    </source>
</evidence>
<dbReference type="AlphaFoldDB" id="A0A4V3AR85"/>
<dbReference type="InterPro" id="IPR000515">
    <property type="entry name" value="MetI-like"/>
</dbReference>
<dbReference type="SUPFAM" id="SSF161098">
    <property type="entry name" value="MetI-like"/>
    <property type="match status" value="1"/>
</dbReference>
<comment type="subcellular location">
    <subcellularLocation>
        <location evidence="1 7">Cell membrane</location>
        <topology evidence="1 7">Multi-pass membrane protein</topology>
    </subcellularLocation>
</comment>
<keyword evidence="3" id="KW-1003">Cell membrane</keyword>
<feature type="transmembrane region" description="Helical" evidence="7">
    <location>
        <begin position="89"/>
        <end position="115"/>
    </location>
</feature>
<dbReference type="PROSITE" id="PS50928">
    <property type="entry name" value="ABC_TM1"/>
    <property type="match status" value="1"/>
</dbReference>
<dbReference type="InterPro" id="IPR035906">
    <property type="entry name" value="MetI-like_sf"/>
</dbReference>
<feature type="transmembrane region" description="Helical" evidence="7">
    <location>
        <begin position="20"/>
        <end position="40"/>
    </location>
</feature>
<dbReference type="Proteomes" id="UP000295301">
    <property type="component" value="Unassembled WGS sequence"/>
</dbReference>
<keyword evidence="10" id="KW-1185">Reference proteome</keyword>
<accession>A0A4V3AR85</accession>
<gene>
    <name evidence="9" type="ORF">E1832_13300</name>
</gene>
<dbReference type="Pfam" id="PF00528">
    <property type="entry name" value="BPD_transp_1"/>
    <property type="match status" value="1"/>
</dbReference>
<feature type="transmembrane region" description="Helical" evidence="7">
    <location>
        <begin position="258"/>
        <end position="280"/>
    </location>
</feature>
<proteinExistence type="inferred from homology"/>
<keyword evidence="5 7" id="KW-1133">Transmembrane helix</keyword>
<keyword evidence="2 7" id="KW-0813">Transport</keyword>